<dbReference type="Proteomes" id="UP000720508">
    <property type="component" value="Unassembled WGS sequence"/>
</dbReference>
<organism evidence="3 4">
    <name type="scientific">Streptomyces niphimycinicus</name>
    <dbReference type="NCBI Taxonomy" id="2842201"/>
    <lineage>
        <taxon>Bacteria</taxon>
        <taxon>Bacillati</taxon>
        <taxon>Actinomycetota</taxon>
        <taxon>Actinomycetes</taxon>
        <taxon>Kitasatosporales</taxon>
        <taxon>Streptomycetaceae</taxon>
        <taxon>Streptomyces</taxon>
    </lineage>
</organism>
<dbReference type="RefSeq" id="WP_216345643.1">
    <property type="nucleotide sequence ID" value="NZ_JAHLEM010000482.1"/>
</dbReference>
<dbReference type="Pfam" id="PF07969">
    <property type="entry name" value="Amidohydro_3"/>
    <property type="match status" value="1"/>
</dbReference>
<sequence length="558" mass="59432">MAHRSQQADTVFLGGRVFTGAGTRPTPVDAAVAVGGGRILAVADTSTVRSLAGTATEVVDLEGGLLVPGFQDAHVHPVVAGVLMLGCNLGERSTAEGYLEVVAQYAKDHPDAVWIRGGGWSMDSFPGGTPTRGMLDAVVPDRPVLLTNRDGHGAWANTRALDLAGVDRHTPDPADGRIEREPDGTPAGTLQEGAVELVARHMPAATPQEAYAGLLAAQEYLFSLGVTGWQDAMIGAFPGNPDNFDVYLRAAREGSLLARVVGALWWDRERGLEQLPELEERRRTGQVGRFNATSVKIMQDGVAENFTAGMLEPYLDGCGCPTANSGLSFVEPALLTEAVCALDRSGFQVHFHALGDRAVREALDALATARTANGVNDNRHHMAHLQVVHPDDIGRFASLGVAANIQALWAAHEPQMDELTIPFLGPERAALQYPFGDLRRAGARLVAGSDWSVSSPNPLWGIHVAVNRTVPPQETPDAACAPFYPEQALSLTEALTAYTAGSAWVNHLDEVTGTIEEGKYADLVVLDRDPFAGPSQEIAGARVRRTYIDGRLVFAATD</sequence>
<protein>
    <submittedName>
        <fullName evidence="3">Amidohydrolase</fullName>
    </submittedName>
</protein>
<dbReference type="CDD" id="cd01300">
    <property type="entry name" value="YtcJ_like"/>
    <property type="match status" value="1"/>
</dbReference>
<evidence type="ECO:0000259" key="2">
    <source>
        <dbReference type="Pfam" id="PF07969"/>
    </source>
</evidence>
<evidence type="ECO:0000256" key="1">
    <source>
        <dbReference type="SAM" id="MobiDB-lite"/>
    </source>
</evidence>
<feature type="domain" description="Amidohydrolase 3" evidence="2">
    <location>
        <begin position="57"/>
        <end position="554"/>
    </location>
</feature>
<dbReference type="EMBL" id="JAHLEM010000482">
    <property type="protein sequence ID" value="MBU3868825.1"/>
    <property type="molecule type" value="Genomic_DNA"/>
</dbReference>
<keyword evidence="4" id="KW-1185">Reference proteome</keyword>
<feature type="compositionally biased region" description="Basic and acidic residues" evidence="1">
    <location>
        <begin position="166"/>
        <end position="183"/>
    </location>
</feature>
<dbReference type="InterPro" id="IPR033932">
    <property type="entry name" value="YtcJ-like"/>
</dbReference>
<accession>A0ABS6CPP8</accession>
<evidence type="ECO:0000313" key="4">
    <source>
        <dbReference type="Proteomes" id="UP000720508"/>
    </source>
</evidence>
<feature type="region of interest" description="Disordered" evidence="1">
    <location>
        <begin position="166"/>
        <end position="189"/>
    </location>
</feature>
<comment type="caution">
    <text evidence="3">The sequence shown here is derived from an EMBL/GenBank/DDBJ whole genome shotgun (WGS) entry which is preliminary data.</text>
</comment>
<gene>
    <name evidence="3" type="ORF">KN815_33700</name>
</gene>
<evidence type="ECO:0000313" key="3">
    <source>
        <dbReference type="EMBL" id="MBU3868825.1"/>
    </source>
</evidence>
<dbReference type="InterPro" id="IPR013108">
    <property type="entry name" value="Amidohydro_3"/>
</dbReference>
<reference evidence="3 4" key="1">
    <citation type="submission" date="2021-06" db="EMBL/GenBank/DDBJ databases">
        <authorList>
            <person name="Pan X."/>
        </authorList>
    </citation>
    <scope>NUCLEOTIDE SEQUENCE [LARGE SCALE GENOMIC DNA]</scope>
    <source>
        <strain evidence="3 4">4503</strain>
    </source>
</reference>
<dbReference type="PANTHER" id="PTHR22642:SF2">
    <property type="entry name" value="PROTEIN LONG AFTER FAR-RED 3"/>
    <property type="match status" value="1"/>
</dbReference>
<proteinExistence type="predicted"/>
<name>A0ABS6CPP8_9ACTN</name>
<dbReference type="PANTHER" id="PTHR22642">
    <property type="entry name" value="IMIDAZOLONEPROPIONASE"/>
    <property type="match status" value="1"/>
</dbReference>